<protein>
    <submittedName>
        <fullName evidence="2">Uncharacterized protein</fullName>
    </submittedName>
</protein>
<proteinExistence type="predicted"/>
<comment type="caution">
    <text evidence="2">The sequence shown here is derived from an EMBL/GenBank/DDBJ whole genome shotgun (WGS) entry which is preliminary data.</text>
</comment>
<keyword evidence="3" id="KW-1185">Reference proteome</keyword>
<feature type="region of interest" description="Disordered" evidence="1">
    <location>
        <begin position="1"/>
        <end position="26"/>
    </location>
</feature>
<name>A0A4C1ZVM3_EUMVA</name>
<feature type="region of interest" description="Disordered" evidence="1">
    <location>
        <begin position="49"/>
        <end position="72"/>
    </location>
</feature>
<dbReference type="AlphaFoldDB" id="A0A4C1ZVM3"/>
<sequence>MRQRSRDARRAQAAHGTFPERGPGTNSLPYMMRCQCVACLLEGNRVSNERKSRWWRRRKGNGPPEELKETSA</sequence>
<organism evidence="2 3">
    <name type="scientific">Eumeta variegata</name>
    <name type="common">Bagworm moth</name>
    <name type="synonym">Eumeta japonica</name>
    <dbReference type="NCBI Taxonomy" id="151549"/>
    <lineage>
        <taxon>Eukaryota</taxon>
        <taxon>Metazoa</taxon>
        <taxon>Ecdysozoa</taxon>
        <taxon>Arthropoda</taxon>
        <taxon>Hexapoda</taxon>
        <taxon>Insecta</taxon>
        <taxon>Pterygota</taxon>
        <taxon>Neoptera</taxon>
        <taxon>Endopterygota</taxon>
        <taxon>Lepidoptera</taxon>
        <taxon>Glossata</taxon>
        <taxon>Ditrysia</taxon>
        <taxon>Tineoidea</taxon>
        <taxon>Psychidae</taxon>
        <taxon>Oiketicinae</taxon>
        <taxon>Eumeta</taxon>
    </lineage>
</organism>
<evidence type="ECO:0000313" key="2">
    <source>
        <dbReference type="EMBL" id="GBP91154.1"/>
    </source>
</evidence>
<feature type="compositionally biased region" description="Basic and acidic residues" evidence="1">
    <location>
        <begin position="1"/>
        <end position="10"/>
    </location>
</feature>
<accession>A0A4C1ZVM3</accession>
<dbReference type="EMBL" id="BGZK01002145">
    <property type="protein sequence ID" value="GBP91154.1"/>
    <property type="molecule type" value="Genomic_DNA"/>
</dbReference>
<gene>
    <name evidence="2" type="ORF">EVAR_66319_1</name>
</gene>
<reference evidence="2 3" key="1">
    <citation type="journal article" date="2019" name="Commun. Biol.">
        <title>The bagworm genome reveals a unique fibroin gene that provides high tensile strength.</title>
        <authorList>
            <person name="Kono N."/>
            <person name="Nakamura H."/>
            <person name="Ohtoshi R."/>
            <person name="Tomita M."/>
            <person name="Numata K."/>
            <person name="Arakawa K."/>
        </authorList>
    </citation>
    <scope>NUCLEOTIDE SEQUENCE [LARGE SCALE GENOMIC DNA]</scope>
</reference>
<evidence type="ECO:0000256" key="1">
    <source>
        <dbReference type="SAM" id="MobiDB-lite"/>
    </source>
</evidence>
<evidence type="ECO:0000313" key="3">
    <source>
        <dbReference type="Proteomes" id="UP000299102"/>
    </source>
</evidence>
<dbReference type="Proteomes" id="UP000299102">
    <property type="component" value="Unassembled WGS sequence"/>
</dbReference>